<evidence type="ECO:0000313" key="6">
    <source>
        <dbReference type="EMBL" id="KAL0479520.1"/>
    </source>
</evidence>
<name>A0AAW2YRT3_9EUKA</name>
<keyword evidence="2" id="KW-0645">Protease</keyword>
<accession>A0AAW2YRT3</accession>
<comment type="similarity">
    <text evidence="1">Belongs to the DeSI family.</text>
</comment>
<dbReference type="InterPro" id="IPR042266">
    <property type="entry name" value="PPPDE_sf"/>
</dbReference>
<protein>
    <recommendedName>
        <fullName evidence="5">PPPDE domain-containing protein</fullName>
    </recommendedName>
</protein>
<dbReference type="PANTHER" id="PTHR12378:SF80">
    <property type="entry name" value="IP06716P-RELATED"/>
    <property type="match status" value="1"/>
</dbReference>
<dbReference type="SMART" id="SM01179">
    <property type="entry name" value="DUF862"/>
    <property type="match status" value="1"/>
</dbReference>
<evidence type="ECO:0000256" key="3">
    <source>
        <dbReference type="ARBA" id="ARBA00022801"/>
    </source>
</evidence>
<dbReference type="Proteomes" id="UP001431209">
    <property type="component" value="Unassembled WGS sequence"/>
</dbReference>
<feature type="compositionally biased region" description="Low complexity" evidence="4">
    <location>
        <begin position="184"/>
        <end position="196"/>
    </location>
</feature>
<dbReference type="PANTHER" id="PTHR12378">
    <property type="entry name" value="DESUMOYLATING ISOPEPTIDASE"/>
    <property type="match status" value="1"/>
</dbReference>
<evidence type="ECO:0000256" key="1">
    <source>
        <dbReference type="ARBA" id="ARBA00008140"/>
    </source>
</evidence>
<evidence type="ECO:0000256" key="4">
    <source>
        <dbReference type="SAM" id="MobiDB-lite"/>
    </source>
</evidence>
<feature type="domain" description="PPPDE" evidence="5">
    <location>
        <begin position="2"/>
        <end position="146"/>
    </location>
</feature>
<dbReference type="GO" id="GO:0016579">
    <property type="term" value="P:protein deubiquitination"/>
    <property type="evidence" value="ECO:0007669"/>
    <property type="project" value="TreeGrafter"/>
</dbReference>
<evidence type="ECO:0000259" key="5">
    <source>
        <dbReference type="PROSITE" id="PS51858"/>
    </source>
</evidence>
<dbReference type="GO" id="GO:0006508">
    <property type="term" value="P:proteolysis"/>
    <property type="evidence" value="ECO:0007669"/>
    <property type="project" value="UniProtKB-KW"/>
</dbReference>
<feature type="region of interest" description="Disordered" evidence="4">
    <location>
        <begin position="137"/>
        <end position="212"/>
    </location>
</feature>
<comment type="caution">
    <text evidence="6">The sequence shown here is derived from an EMBL/GenBank/DDBJ whole genome shotgun (WGS) entry which is preliminary data.</text>
</comment>
<sequence length="212" mass="23759">MPRVFLNVYDITGDQNDFKIFGLGLYHTGVEVDGMEFTFGESGITQHDPRKVNGGVFKEAIDLGESKLTKDQVLYLSKELGKEGYEGKDYNVTKKNCNHFTKELCNLIFKKDDVPIPKYINRMAWWGQKLPFLISPVQSPTTPQSPLVQQTTSPGSMRFNSFSGGGRSLNGQKSSSFKDLFNRTNSPKTSSTNSPTADREQILRATQARFAQ</sequence>
<dbReference type="AlphaFoldDB" id="A0AAW2YRT3"/>
<dbReference type="InterPro" id="IPR008580">
    <property type="entry name" value="PPPDE_dom"/>
</dbReference>
<keyword evidence="7" id="KW-1185">Reference proteome</keyword>
<dbReference type="PROSITE" id="PS51858">
    <property type="entry name" value="PPPDE"/>
    <property type="match status" value="1"/>
</dbReference>
<evidence type="ECO:0000313" key="7">
    <source>
        <dbReference type="Proteomes" id="UP001431209"/>
    </source>
</evidence>
<proteinExistence type="inferred from homology"/>
<feature type="compositionally biased region" description="Polar residues" evidence="4">
    <location>
        <begin position="147"/>
        <end position="162"/>
    </location>
</feature>
<reference evidence="6 7" key="1">
    <citation type="submission" date="2024-03" db="EMBL/GenBank/DDBJ databases">
        <title>The Acrasis kona genome and developmental transcriptomes reveal deep origins of eukaryotic multicellular pathways.</title>
        <authorList>
            <person name="Sheikh S."/>
            <person name="Fu C.-J."/>
            <person name="Brown M.W."/>
            <person name="Baldauf S.L."/>
        </authorList>
    </citation>
    <scope>NUCLEOTIDE SEQUENCE [LARGE SCALE GENOMIC DNA]</scope>
    <source>
        <strain evidence="6 7">ATCC MYA-3509</strain>
    </source>
</reference>
<dbReference type="GO" id="GO:0101005">
    <property type="term" value="F:deubiquitinase activity"/>
    <property type="evidence" value="ECO:0007669"/>
    <property type="project" value="TreeGrafter"/>
</dbReference>
<gene>
    <name evidence="6" type="ORF">AKO1_007785</name>
</gene>
<dbReference type="Pfam" id="PF05903">
    <property type="entry name" value="Peptidase_C97"/>
    <property type="match status" value="1"/>
</dbReference>
<feature type="compositionally biased region" description="Low complexity" evidence="4">
    <location>
        <begin position="137"/>
        <end position="146"/>
    </location>
</feature>
<organism evidence="6 7">
    <name type="scientific">Acrasis kona</name>
    <dbReference type="NCBI Taxonomy" id="1008807"/>
    <lineage>
        <taxon>Eukaryota</taxon>
        <taxon>Discoba</taxon>
        <taxon>Heterolobosea</taxon>
        <taxon>Tetramitia</taxon>
        <taxon>Eutetramitia</taxon>
        <taxon>Acrasidae</taxon>
        <taxon>Acrasis</taxon>
    </lineage>
</organism>
<evidence type="ECO:0000256" key="2">
    <source>
        <dbReference type="ARBA" id="ARBA00022670"/>
    </source>
</evidence>
<keyword evidence="3" id="KW-0378">Hydrolase</keyword>
<dbReference type="Gene3D" id="3.90.1720.30">
    <property type="entry name" value="PPPDE domains"/>
    <property type="match status" value="1"/>
</dbReference>
<dbReference type="EMBL" id="JAOPGA020000576">
    <property type="protein sequence ID" value="KAL0479520.1"/>
    <property type="molecule type" value="Genomic_DNA"/>
</dbReference>